<keyword evidence="2" id="KW-1185">Reference proteome</keyword>
<proteinExistence type="predicted"/>
<evidence type="ECO:0000313" key="2">
    <source>
        <dbReference type="Proteomes" id="UP000703269"/>
    </source>
</evidence>
<dbReference type="SUPFAM" id="SSF81301">
    <property type="entry name" value="Nucleotidyltransferase"/>
    <property type="match status" value="1"/>
</dbReference>
<evidence type="ECO:0000313" key="1">
    <source>
        <dbReference type="EMBL" id="GJE86854.1"/>
    </source>
</evidence>
<comment type="caution">
    <text evidence="1">The sequence shown here is derived from an EMBL/GenBank/DDBJ whole genome shotgun (WGS) entry which is preliminary data.</text>
</comment>
<accession>A0A9P3G3B0</accession>
<sequence length="223" mass="25228">MPTKDEALVAVYRAAFEAVSIFHEHGLPCCIMGSGAAYLWNRAKARDNIRTPDDLDLVVMTTREDSEELKRLLVSCGTDFTLENAWNPKKTYKIVFYHTPLLPEPLKIDLLVPGDLNIPLLPYEAFVHLNILKALPAADYTLPCMPLLPLIILKLQAWNNLRNDKQRKDLSGLLRIAPYHSVHVAFGAKLPEAFMQLLTDLAPNFVEVVPESKNQWRKIGLML</sequence>
<dbReference type="Proteomes" id="UP000703269">
    <property type="component" value="Unassembled WGS sequence"/>
</dbReference>
<dbReference type="OrthoDB" id="3133286at2759"/>
<gene>
    <name evidence="1" type="ORF">PsYK624_029370</name>
</gene>
<organism evidence="1 2">
    <name type="scientific">Phanerochaete sordida</name>
    <dbReference type="NCBI Taxonomy" id="48140"/>
    <lineage>
        <taxon>Eukaryota</taxon>
        <taxon>Fungi</taxon>
        <taxon>Dikarya</taxon>
        <taxon>Basidiomycota</taxon>
        <taxon>Agaricomycotina</taxon>
        <taxon>Agaricomycetes</taxon>
        <taxon>Polyporales</taxon>
        <taxon>Phanerochaetaceae</taxon>
        <taxon>Phanerochaete</taxon>
    </lineage>
</organism>
<reference evidence="1 2" key="1">
    <citation type="submission" date="2021-08" db="EMBL/GenBank/DDBJ databases">
        <title>Draft Genome Sequence of Phanerochaete sordida strain YK-624.</title>
        <authorList>
            <person name="Mori T."/>
            <person name="Dohra H."/>
            <person name="Suzuki T."/>
            <person name="Kawagishi H."/>
            <person name="Hirai H."/>
        </authorList>
    </citation>
    <scope>NUCLEOTIDE SEQUENCE [LARGE SCALE GENOMIC DNA]</scope>
    <source>
        <strain evidence="1 2">YK-624</strain>
    </source>
</reference>
<evidence type="ECO:0008006" key="3">
    <source>
        <dbReference type="Google" id="ProtNLM"/>
    </source>
</evidence>
<dbReference type="EMBL" id="BPQB01000005">
    <property type="protein sequence ID" value="GJE86854.1"/>
    <property type="molecule type" value="Genomic_DNA"/>
</dbReference>
<protein>
    <recommendedName>
        <fullName evidence="3">Nucleotidyltransferase family protein</fullName>
    </recommendedName>
</protein>
<dbReference type="InterPro" id="IPR043519">
    <property type="entry name" value="NT_sf"/>
</dbReference>
<dbReference type="AlphaFoldDB" id="A0A9P3G3B0"/>
<name>A0A9P3G3B0_9APHY</name>